<accession>A0A8J5CZE8</accession>
<dbReference type="Pfam" id="PF08487">
    <property type="entry name" value="VIT"/>
    <property type="match status" value="1"/>
</dbReference>
<dbReference type="PANTHER" id="PTHR45737">
    <property type="entry name" value="VON WILLEBRAND FACTOR A DOMAIN-CONTAINING PROTEIN 5A"/>
    <property type="match status" value="1"/>
</dbReference>
<dbReference type="PANTHER" id="PTHR45737:SF6">
    <property type="entry name" value="VON WILLEBRAND FACTOR A DOMAIN-CONTAINING PROTEIN 5A"/>
    <property type="match status" value="1"/>
</dbReference>
<gene>
    <name evidence="2" type="primary">VWA5A_0</name>
    <name evidence="2" type="ORF">GWK47_041527</name>
</gene>
<dbReference type="AlphaFoldDB" id="A0A8J5CZE8"/>
<proteinExistence type="predicted"/>
<comment type="caution">
    <text evidence="2">The sequence shown here is derived from an EMBL/GenBank/DDBJ whole genome shotgun (WGS) entry which is preliminary data.</text>
</comment>
<dbReference type="PROSITE" id="PS51468">
    <property type="entry name" value="VIT"/>
    <property type="match status" value="1"/>
</dbReference>
<reference evidence="2" key="1">
    <citation type="submission" date="2020-07" db="EMBL/GenBank/DDBJ databases">
        <title>The High-quality genome of the commercially important snow crab, Chionoecetes opilio.</title>
        <authorList>
            <person name="Jeong J.-H."/>
            <person name="Ryu S."/>
        </authorList>
    </citation>
    <scope>NUCLEOTIDE SEQUENCE</scope>
    <source>
        <strain evidence="2">MADBK_172401_WGS</strain>
        <tissue evidence="2">Digestive gland</tissue>
    </source>
</reference>
<protein>
    <submittedName>
        <fullName evidence="2">von Willebrand factor A domain-containing protein 5A</fullName>
    </submittedName>
</protein>
<keyword evidence="3" id="KW-1185">Reference proteome</keyword>
<dbReference type="EMBL" id="JACEEZ010007509">
    <property type="protein sequence ID" value="KAG0724007.1"/>
    <property type="molecule type" value="Genomic_DNA"/>
</dbReference>
<dbReference type="InterPro" id="IPR013694">
    <property type="entry name" value="VIT"/>
</dbReference>
<sequence>MEKKKAERVYKEAVDAGKTAVLTAEDEDTSDILNLNLGNLPSESRAELIIKLVMELSVQADGSISFVLPTVLNPRYSPQGTTHNTPASHSYGLFGRPLGGMERTVHVSRPYVMEVRGEVQGNHQIARVTSHTDPINVTLSDDATSAQPHLLRETGDRAATAIMKDDLLMLNLFPEVPGDSYSSRNEIIFVIDRSGDIVGSIWVLQHTLLTARTSGKAGLVADDATMRLPRDARLASSHNNFVTGLR</sequence>
<evidence type="ECO:0000313" key="3">
    <source>
        <dbReference type="Proteomes" id="UP000770661"/>
    </source>
</evidence>
<feature type="domain" description="VIT" evidence="1">
    <location>
        <begin position="1"/>
        <end position="54"/>
    </location>
</feature>
<evidence type="ECO:0000259" key="1">
    <source>
        <dbReference type="PROSITE" id="PS51468"/>
    </source>
</evidence>
<name>A0A8J5CZE8_CHIOP</name>
<organism evidence="2 3">
    <name type="scientific">Chionoecetes opilio</name>
    <name type="common">Atlantic snow crab</name>
    <name type="synonym">Cancer opilio</name>
    <dbReference type="NCBI Taxonomy" id="41210"/>
    <lineage>
        <taxon>Eukaryota</taxon>
        <taxon>Metazoa</taxon>
        <taxon>Ecdysozoa</taxon>
        <taxon>Arthropoda</taxon>
        <taxon>Crustacea</taxon>
        <taxon>Multicrustacea</taxon>
        <taxon>Malacostraca</taxon>
        <taxon>Eumalacostraca</taxon>
        <taxon>Eucarida</taxon>
        <taxon>Decapoda</taxon>
        <taxon>Pleocyemata</taxon>
        <taxon>Brachyura</taxon>
        <taxon>Eubrachyura</taxon>
        <taxon>Majoidea</taxon>
        <taxon>Majidae</taxon>
        <taxon>Chionoecetes</taxon>
    </lineage>
</organism>
<dbReference type="Proteomes" id="UP000770661">
    <property type="component" value="Unassembled WGS sequence"/>
</dbReference>
<evidence type="ECO:0000313" key="2">
    <source>
        <dbReference type="EMBL" id="KAG0724007.1"/>
    </source>
</evidence>
<dbReference type="OrthoDB" id="1729737at2759"/>